<dbReference type="RefSeq" id="XP_030989589.1">
    <property type="nucleotide sequence ID" value="XM_031133072.1"/>
</dbReference>
<comment type="caution">
    <text evidence="2">The sequence shown here is derived from an EMBL/GenBank/DDBJ whole genome shotgun (WGS) entry which is preliminary data.</text>
</comment>
<dbReference type="Proteomes" id="UP000319257">
    <property type="component" value="Unassembled WGS sequence"/>
</dbReference>
<dbReference type="EMBL" id="SKBQ01000084">
    <property type="protein sequence ID" value="TPX07878.1"/>
    <property type="molecule type" value="Genomic_DNA"/>
</dbReference>
<dbReference type="AlphaFoldDB" id="A0A507ASM4"/>
<proteinExistence type="predicted"/>
<reference evidence="2 3" key="1">
    <citation type="submission" date="2019-06" db="EMBL/GenBank/DDBJ databases">
        <title>Draft genome sequence of the filamentous fungus Phialemoniopsis curvata isolated from diesel fuel.</title>
        <authorList>
            <person name="Varaljay V.A."/>
            <person name="Lyon W.J."/>
            <person name="Crouch A.L."/>
            <person name="Drake C.E."/>
            <person name="Hollomon J.M."/>
            <person name="Nadeau L.J."/>
            <person name="Nunn H.S."/>
            <person name="Stevenson B.S."/>
            <person name="Bojanowski C.L."/>
            <person name="Crookes-Goodson W.J."/>
        </authorList>
    </citation>
    <scope>NUCLEOTIDE SEQUENCE [LARGE SCALE GENOMIC DNA]</scope>
    <source>
        <strain evidence="2 3">D216</strain>
    </source>
</reference>
<dbReference type="Pfam" id="PF10846">
    <property type="entry name" value="DUF2722"/>
    <property type="match status" value="1"/>
</dbReference>
<dbReference type="OrthoDB" id="20105at2759"/>
<protein>
    <submittedName>
        <fullName evidence="2">Uncharacterized protein</fullName>
    </submittedName>
</protein>
<evidence type="ECO:0000313" key="3">
    <source>
        <dbReference type="Proteomes" id="UP000319257"/>
    </source>
</evidence>
<evidence type="ECO:0000313" key="2">
    <source>
        <dbReference type="EMBL" id="TPX07878.1"/>
    </source>
</evidence>
<feature type="compositionally biased region" description="Low complexity" evidence="1">
    <location>
        <begin position="296"/>
        <end position="316"/>
    </location>
</feature>
<gene>
    <name evidence="2" type="ORF">E0L32_010453</name>
</gene>
<dbReference type="STRING" id="1093900.A0A507ASM4"/>
<dbReference type="InterPro" id="IPR021216">
    <property type="entry name" value="DUF2722"/>
</dbReference>
<feature type="compositionally biased region" description="Basic and acidic residues" evidence="1">
    <location>
        <begin position="132"/>
        <end position="155"/>
    </location>
</feature>
<feature type="compositionally biased region" description="Polar residues" evidence="1">
    <location>
        <begin position="199"/>
        <end position="208"/>
    </location>
</feature>
<dbReference type="InParanoid" id="A0A507ASM4"/>
<organism evidence="2 3">
    <name type="scientific">Thyridium curvatum</name>
    <dbReference type="NCBI Taxonomy" id="1093900"/>
    <lineage>
        <taxon>Eukaryota</taxon>
        <taxon>Fungi</taxon>
        <taxon>Dikarya</taxon>
        <taxon>Ascomycota</taxon>
        <taxon>Pezizomycotina</taxon>
        <taxon>Sordariomycetes</taxon>
        <taxon>Sordariomycetidae</taxon>
        <taxon>Thyridiales</taxon>
        <taxon>Thyridiaceae</taxon>
        <taxon>Thyridium</taxon>
    </lineage>
</organism>
<name>A0A507ASM4_9PEZI</name>
<evidence type="ECO:0000256" key="1">
    <source>
        <dbReference type="SAM" id="MobiDB-lite"/>
    </source>
</evidence>
<feature type="compositionally biased region" description="Pro residues" evidence="1">
    <location>
        <begin position="83"/>
        <end position="94"/>
    </location>
</feature>
<dbReference type="GeneID" id="41977900"/>
<feature type="region of interest" description="Disordered" evidence="1">
    <location>
        <begin position="1"/>
        <end position="155"/>
    </location>
</feature>
<accession>A0A507ASM4</accession>
<sequence>MLTIKQPAHYGYRSVHDLPTPPSSTYRLSPPVVYQETGHRTNPTPPRTSTPSAVQQMSSSHRPLPPPAAMTLAQHPSQAPGGHPQPPGPPPLSQPPLQQSIPPNQHGTHLPPPPQWHQGSGEDSMRAWLAAKAEEEKRKQEEERTRQESLRLEQRKMEHEILRTSLSGGIPPSMVPVVFAGMGGSTLTQAALEMAHHVMQSQMSQAGQPQLLPPAGPASPEHRRDQQSHSYGQYSGTAPMPGTPGSAHATHSGFVSSAAYPGSPTRSRGYSGPPRPLGAGLPNLNTNVAQGPSGPPSQAHPSAPSAQPQEAQPSPSIYFHHWQPPSSQGGGSGSQSVTPSGASKTKTRS</sequence>
<feature type="region of interest" description="Disordered" evidence="1">
    <location>
        <begin position="198"/>
        <end position="349"/>
    </location>
</feature>
<keyword evidence="3" id="KW-1185">Reference proteome</keyword>